<dbReference type="InterPro" id="IPR002076">
    <property type="entry name" value="ELO_fam"/>
</dbReference>
<dbReference type="PANTHER" id="PTHR11157">
    <property type="entry name" value="FATTY ACID ACYL TRANSFERASE-RELATED"/>
    <property type="match status" value="1"/>
</dbReference>
<dbReference type="AlphaFoldDB" id="A0A1B0BXZ4"/>
<feature type="transmembrane region" description="Helical" evidence="10">
    <location>
        <begin position="212"/>
        <end position="229"/>
    </location>
</feature>
<dbReference type="Pfam" id="PF01151">
    <property type="entry name" value="ELO"/>
    <property type="match status" value="1"/>
</dbReference>
<reference evidence="11" key="2">
    <citation type="submission" date="2020-05" db="UniProtKB">
        <authorList>
            <consortium name="EnsemblMetazoa"/>
        </authorList>
    </citation>
    <scope>IDENTIFICATION</scope>
    <source>
        <strain evidence="11">IAEA</strain>
    </source>
</reference>
<evidence type="ECO:0000313" key="11">
    <source>
        <dbReference type="EnsemblMetazoa" id="GPPI043847-PA"/>
    </source>
</evidence>
<name>A0A1B0BXZ4_9MUSC</name>
<dbReference type="PANTHER" id="PTHR11157:SF103">
    <property type="entry name" value="ELONGATION OF VERY LONG CHAIN FATTY ACIDS PROTEIN"/>
    <property type="match status" value="1"/>
</dbReference>
<evidence type="ECO:0000256" key="2">
    <source>
        <dbReference type="ARBA" id="ARBA00022516"/>
    </source>
</evidence>
<dbReference type="STRING" id="67801.A0A1B0BXZ4"/>
<dbReference type="VEuPathDB" id="VectorBase:GPPI043847"/>
<feature type="transmembrane region" description="Helical" evidence="10">
    <location>
        <begin position="33"/>
        <end position="54"/>
    </location>
</feature>
<dbReference type="GO" id="GO:0005789">
    <property type="term" value="C:endoplasmic reticulum membrane"/>
    <property type="evidence" value="ECO:0007669"/>
    <property type="project" value="TreeGrafter"/>
</dbReference>
<comment type="similarity">
    <text evidence="10">Belongs to the ELO family.</text>
</comment>
<keyword evidence="2 10" id="KW-0444">Lipid biosynthesis</keyword>
<keyword evidence="7 10" id="KW-0443">Lipid metabolism</keyword>
<feature type="transmembrane region" description="Helical" evidence="10">
    <location>
        <begin position="170"/>
        <end position="191"/>
    </location>
</feature>
<protein>
    <recommendedName>
        <fullName evidence="10">Elongation of very long chain fatty acids protein</fullName>
        <ecNumber evidence="10">2.3.1.199</ecNumber>
    </recommendedName>
    <alternativeName>
        <fullName evidence="10">Very-long-chain 3-oxoacyl-CoA synthase</fullName>
    </alternativeName>
</protein>
<dbReference type="GO" id="GO:0034625">
    <property type="term" value="P:fatty acid elongation, monounsaturated fatty acid"/>
    <property type="evidence" value="ECO:0007669"/>
    <property type="project" value="TreeGrafter"/>
</dbReference>
<keyword evidence="12" id="KW-1185">Reference proteome</keyword>
<comment type="subcellular location">
    <subcellularLocation>
        <location evidence="1">Membrane</location>
        <topology evidence="1">Multi-pass membrane protein</topology>
    </subcellularLocation>
</comment>
<evidence type="ECO:0000256" key="7">
    <source>
        <dbReference type="ARBA" id="ARBA00023098"/>
    </source>
</evidence>
<accession>A0A1B0BXZ4</accession>
<evidence type="ECO:0000256" key="5">
    <source>
        <dbReference type="ARBA" id="ARBA00022832"/>
    </source>
</evidence>
<feature type="transmembrane region" description="Helical" evidence="10">
    <location>
        <begin position="116"/>
        <end position="135"/>
    </location>
</feature>
<dbReference type="InterPro" id="IPR030457">
    <property type="entry name" value="ELO_CS"/>
</dbReference>
<keyword evidence="8 10" id="KW-0472">Membrane</keyword>
<sequence length="273" mass="32168">MEKMENSLTNLVTIIYKSRDSRLDEWPLMSSPAPISILLFTYLTFILFIGPLLMENRKAFALRRILQIYNIFQIFFNIFMIVSLTYRKVYIIGNLFSSSCKVERTNDEILYLSECGWYYMINKILDLLDTIFIVLRKKQSQVTFLHVYHHTIMVVSAWSLLKYADLSEEFGFGYVLNNGIHILMYFYYLVAAMGPQYQRYLWWKKYITKMQMGQFALVLLYMAIIAMKGCGVSLAMKMGIILNASVFLLLFTNFYRKAYTKKDDSNEKSNKLN</sequence>
<keyword evidence="9 10" id="KW-0275">Fatty acid biosynthesis</keyword>
<dbReference type="GO" id="GO:0034626">
    <property type="term" value="P:fatty acid elongation, polyunsaturated fatty acid"/>
    <property type="evidence" value="ECO:0007669"/>
    <property type="project" value="TreeGrafter"/>
</dbReference>
<feature type="transmembrane region" description="Helical" evidence="10">
    <location>
        <begin position="235"/>
        <end position="255"/>
    </location>
</feature>
<reference evidence="12" key="1">
    <citation type="submission" date="2015-01" db="EMBL/GenBank/DDBJ databases">
        <authorList>
            <person name="Aksoy S."/>
            <person name="Warren W."/>
            <person name="Wilson R.K."/>
        </authorList>
    </citation>
    <scope>NUCLEOTIDE SEQUENCE [LARGE SCALE GENOMIC DNA]</scope>
    <source>
        <strain evidence="12">IAEA</strain>
    </source>
</reference>
<dbReference type="GO" id="GO:0042761">
    <property type="term" value="P:very long-chain fatty acid biosynthetic process"/>
    <property type="evidence" value="ECO:0007669"/>
    <property type="project" value="TreeGrafter"/>
</dbReference>
<evidence type="ECO:0000313" key="12">
    <source>
        <dbReference type="Proteomes" id="UP000092460"/>
    </source>
</evidence>
<dbReference type="GO" id="GO:0030148">
    <property type="term" value="P:sphingolipid biosynthetic process"/>
    <property type="evidence" value="ECO:0007669"/>
    <property type="project" value="TreeGrafter"/>
</dbReference>
<evidence type="ECO:0000256" key="3">
    <source>
        <dbReference type="ARBA" id="ARBA00022679"/>
    </source>
</evidence>
<evidence type="ECO:0000256" key="8">
    <source>
        <dbReference type="ARBA" id="ARBA00023136"/>
    </source>
</evidence>
<dbReference type="EMBL" id="JXJN01022417">
    <property type="status" value="NOT_ANNOTATED_CDS"/>
    <property type="molecule type" value="Genomic_DNA"/>
</dbReference>
<feature type="transmembrane region" description="Helical" evidence="10">
    <location>
        <begin position="66"/>
        <end position="86"/>
    </location>
</feature>
<evidence type="ECO:0000256" key="6">
    <source>
        <dbReference type="ARBA" id="ARBA00022989"/>
    </source>
</evidence>
<proteinExistence type="inferred from homology"/>
<feature type="transmembrane region" description="Helical" evidence="10">
    <location>
        <begin position="147"/>
        <end position="164"/>
    </location>
</feature>
<evidence type="ECO:0000256" key="10">
    <source>
        <dbReference type="RuleBase" id="RU361115"/>
    </source>
</evidence>
<keyword evidence="6 10" id="KW-1133">Transmembrane helix</keyword>
<organism evidence="11 12">
    <name type="scientific">Glossina palpalis gambiensis</name>
    <dbReference type="NCBI Taxonomy" id="67801"/>
    <lineage>
        <taxon>Eukaryota</taxon>
        <taxon>Metazoa</taxon>
        <taxon>Ecdysozoa</taxon>
        <taxon>Arthropoda</taxon>
        <taxon>Hexapoda</taxon>
        <taxon>Insecta</taxon>
        <taxon>Pterygota</taxon>
        <taxon>Neoptera</taxon>
        <taxon>Endopterygota</taxon>
        <taxon>Diptera</taxon>
        <taxon>Brachycera</taxon>
        <taxon>Muscomorpha</taxon>
        <taxon>Hippoboscoidea</taxon>
        <taxon>Glossinidae</taxon>
        <taxon>Glossina</taxon>
    </lineage>
</organism>
<evidence type="ECO:0000256" key="9">
    <source>
        <dbReference type="ARBA" id="ARBA00023160"/>
    </source>
</evidence>
<dbReference type="GO" id="GO:0009922">
    <property type="term" value="F:fatty acid elongase activity"/>
    <property type="evidence" value="ECO:0007669"/>
    <property type="project" value="UniProtKB-EC"/>
</dbReference>
<dbReference type="EC" id="2.3.1.199" evidence="10"/>
<dbReference type="Proteomes" id="UP000092460">
    <property type="component" value="Unassembled WGS sequence"/>
</dbReference>
<dbReference type="PROSITE" id="PS01188">
    <property type="entry name" value="ELO"/>
    <property type="match status" value="1"/>
</dbReference>
<keyword evidence="4 10" id="KW-0812">Transmembrane</keyword>
<evidence type="ECO:0000256" key="4">
    <source>
        <dbReference type="ARBA" id="ARBA00022692"/>
    </source>
</evidence>
<dbReference type="GO" id="GO:0019367">
    <property type="term" value="P:fatty acid elongation, saturated fatty acid"/>
    <property type="evidence" value="ECO:0007669"/>
    <property type="project" value="TreeGrafter"/>
</dbReference>
<keyword evidence="3 10" id="KW-0808">Transferase</keyword>
<evidence type="ECO:0000256" key="1">
    <source>
        <dbReference type="ARBA" id="ARBA00004141"/>
    </source>
</evidence>
<keyword evidence="5 10" id="KW-0276">Fatty acid metabolism</keyword>
<dbReference type="EnsemblMetazoa" id="GPPI043847-RA">
    <property type="protein sequence ID" value="GPPI043847-PA"/>
    <property type="gene ID" value="GPPI043847"/>
</dbReference>
<comment type="catalytic activity">
    <reaction evidence="10">
        <text>a very-long-chain acyl-CoA + malonyl-CoA + H(+) = a very-long-chain 3-oxoacyl-CoA + CO2 + CoA</text>
        <dbReference type="Rhea" id="RHEA:32727"/>
        <dbReference type="ChEBI" id="CHEBI:15378"/>
        <dbReference type="ChEBI" id="CHEBI:16526"/>
        <dbReference type="ChEBI" id="CHEBI:57287"/>
        <dbReference type="ChEBI" id="CHEBI:57384"/>
        <dbReference type="ChEBI" id="CHEBI:90725"/>
        <dbReference type="ChEBI" id="CHEBI:90736"/>
        <dbReference type="EC" id="2.3.1.199"/>
    </reaction>
</comment>